<dbReference type="InterPro" id="IPR002218">
    <property type="entry name" value="MnmG-rel"/>
</dbReference>
<evidence type="ECO:0000256" key="9">
    <source>
        <dbReference type="ARBA" id="ARBA00025948"/>
    </source>
</evidence>
<dbReference type="InterPro" id="IPR047001">
    <property type="entry name" value="MnmG_C_subdom"/>
</dbReference>
<dbReference type="Pfam" id="PF21680">
    <property type="entry name" value="GIDA_C_1st"/>
    <property type="match status" value="1"/>
</dbReference>
<feature type="binding site" evidence="11">
    <location>
        <begin position="273"/>
        <end position="287"/>
    </location>
    <ligand>
        <name>NAD(+)</name>
        <dbReference type="ChEBI" id="CHEBI:57540"/>
    </ligand>
</feature>
<comment type="similarity">
    <text evidence="3 11">Belongs to the MnmG family.</text>
</comment>
<feature type="binding site" evidence="11">
    <location>
        <position position="126"/>
    </location>
    <ligand>
        <name>FAD</name>
        <dbReference type="ChEBI" id="CHEBI:57692"/>
    </ligand>
</feature>
<dbReference type="FunFam" id="1.10.150.570:FF:000001">
    <property type="entry name" value="tRNA uridine 5-carboxymethylaminomethyl modification enzyme MnmG"/>
    <property type="match status" value="1"/>
</dbReference>
<accession>A0A2J6WPV4</accession>
<evidence type="ECO:0000256" key="1">
    <source>
        <dbReference type="ARBA" id="ARBA00001974"/>
    </source>
</evidence>
<dbReference type="RefSeq" id="WP_424605890.1">
    <property type="nucleotide sequence ID" value="NZ_JBNAVA010000008.1"/>
</dbReference>
<dbReference type="InterPro" id="IPR004416">
    <property type="entry name" value="MnmG"/>
</dbReference>
<dbReference type="PANTHER" id="PTHR11806">
    <property type="entry name" value="GLUCOSE INHIBITED DIVISION PROTEIN A"/>
    <property type="match status" value="1"/>
</dbReference>
<dbReference type="Pfam" id="PF13932">
    <property type="entry name" value="SAM_GIDA_C"/>
    <property type="match status" value="1"/>
</dbReference>
<dbReference type="InterPro" id="IPR044920">
    <property type="entry name" value="MnmG_C_subdom_sf"/>
</dbReference>
<keyword evidence="7 11" id="KW-0274">FAD</keyword>
<dbReference type="Gene3D" id="1.10.10.1800">
    <property type="entry name" value="tRNA uridine 5-carboxymethylaminomethyl modification enzyme MnmG/GidA"/>
    <property type="match status" value="1"/>
</dbReference>
<name>A0A2J6WPV4_9BACT</name>
<dbReference type="Gene3D" id="3.50.50.60">
    <property type="entry name" value="FAD/NAD(P)-binding domain"/>
    <property type="match status" value="2"/>
</dbReference>
<dbReference type="InterPro" id="IPR020595">
    <property type="entry name" value="MnmG-rel_CS"/>
</dbReference>
<evidence type="ECO:0000256" key="8">
    <source>
        <dbReference type="ARBA" id="ARBA00023027"/>
    </source>
</evidence>
<dbReference type="GO" id="GO:0002098">
    <property type="term" value="P:tRNA wobble uridine modification"/>
    <property type="evidence" value="ECO:0007669"/>
    <property type="project" value="InterPro"/>
</dbReference>
<evidence type="ECO:0000256" key="10">
    <source>
        <dbReference type="ARBA" id="ARBA00031800"/>
    </source>
</evidence>
<comment type="function">
    <text evidence="2 11">NAD-binding protein involved in the addition of a carboxymethylaminomethyl (cmnm) group at the wobble position (U34) of certain tRNAs, forming tRNA-cmnm(5)s(2)U34.</text>
</comment>
<dbReference type="SUPFAM" id="SSF51905">
    <property type="entry name" value="FAD/NAD(P)-binding domain"/>
    <property type="match status" value="1"/>
</dbReference>
<evidence type="ECO:0000313" key="13">
    <source>
        <dbReference type="EMBL" id="PMP72418.1"/>
    </source>
</evidence>
<keyword evidence="8 11" id="KW-0520">NAD</keyword>
<dbReference type="GO" id="GO:0005829">
    <property type="term" value="C:cytosol"/>
    <property type="evidence" value="ECO:0007669"/>
    <property type="project" value="TreeGrafter"/>
</dbReference>
<dbReference type="PROSITE" id="PS01280">
    <property type="entry name" value="GIDA_1"/>
    <property type="match status" value="1"/>
</dbReference>
<evidence type="ECO:0000259" key="12">
    <source>
        <dbReference type="SMART" id="SM01228"/>
    </source>
</evidence>
<evidence type="ECO:0000256" key="11">
    <source>
        <dbReference type="HAMAP-Rule" id="MF_00129"/>
    </source>
</evidence>
<comment type="caution">
    <text evidence="13">The sequence shown here is derived from an EMBL/GenBank/DDBJ whole genome shotgun (WGS) entry which is preliminary data.</text>
</comment>
<dbReference type="InterPro" id="IPR049312">
    <property type="entry name" value="GIDA_C_N"/>
</dbReference>
<feature type="binding site" evidence="11">
    <location>
        <position position="181"/>
    </location>
    <ligand>
        <name>FAD</name>
        <dbReference type="ChEBI" id="CHEBI:57692"/>
    </ligand>
</feature>
<dbReference type="InterPro" id="IPR040131">
    <property type="entry name" value="MnmG_N"/>
</dbReference>
<dbReference type="Proteomes" id="UP000242881">
    <property type="component" value="Unassembled WGS sequence"/>
</dbReference>
<proteinExistence type="inferred from homology"/>
<evidence type="ECO:0000313" key="14">
    <source>
        <dbReference type="Proteomes" id="UP000242881"/>
    </source>
</evidence>
<comment type="cofactor">
    <cofactor evidence="1 11">
        <name>FAD</name>
        <dbReference type="ChEBI" id="CHEBI:57692"/>
    </cofactor>
</comment>
<dbReference type="Gene3D" id="1.10.150.570">
    <property type="entry name" value="GidA associated domain, C-terminal subdomain"/>
    <property type="match status" value="1"/>
</dbReference>
<feature type="binding site" evidence="11">
    <location>
        <begin position="14"/>
        <end position="19"/>
    </location>
    <ligand>
        <name>FAD</name>
        <dbReference type="ChEBI" id="CHEBI:57692"/>
    </ligand>
</feature>
<dbReference type="EMBL" id="PNIN01000022">
    <property type="protein sequence ID" value="PMP72418.1"/>
    <property type="molecule type" value="Genomic_DNA"/>
</dbReference>
<comment type="subcellular location">
    <subcellularLocation>
        <location evidence="11">Cytoplasm</location>
    </subcellularLocation>
</comment>
<keyword evidence="6 11" id="KW-0819">tRNA processing</keyword>
<evidence type="ECO:0000256" key="5">
    <source>
        <dbReference type="ARBA" id="ARBA00022630"/>
    </source>
</evidence>
<reference evidence="13 14" key="1">
    <citation type="submission" date="2018-01" db="EMBL/GenBank/DDBJ databases">
        <title>Metagenomic assembled genomes from two thermal pools in the Uzon Caldera, Kamchatka, Russia.</title>
        <authorList>
            <person name="Wilkins L."/>
            <person name="Ettinger C."/>
        </authorList>
    </citation>
    <scope>NUCLEOTIDE SEQUENCE [LARGE SCALE GENOMIC DNA]</scope>
    <source>
        <strain evidence="13">ZAV-05</strain>
    </source>
</reference>
<sequence length="621" mass="69671">MIQYANNYDVIVVGAGHAGIEAALASARMGAKTLLLTIYIETIAQMSCNPAIGGLAKGCLVKDIDALGGEMAKCIDATGIQFRILNRKKGPAVRSSRAQADKKLYRQYMTNKLLTEPNLDVKQAVVTDILVKDGAVFGVECDTGYIFKCRSLILTTGTFLNGLIHIGDKRYPAGRANEFPSTHLAESLKRLGFDVQRLKTGTPARLHADTINFNLLEEQKGDNPPEPFSFETESIPLPQVSCFIAYTNEYTHQIIRDNMHRSPLYSGVIQGIGPRYCPSIEDKVKKFPDKNRHQIFLEPEGLDTKEIYANGFSSSLPIDVQIAMYRSLVGLERVEFIRPAYAIEYDFVQPYELFHTLETKKIKGLFFAGQINGTTGYEEAAAQGIIAGINAVLSIDNKQFVLGRDESFIGVMIDDLVMKGVDEPYRMFHSRAEYRLLLREDNAEYRLLDKGFALGIVPKSRYERFIQEKALLEDCLGVLSYTKVPYNSKNKDKFASLGVNIEGSTSLIELLKRPEVQISDLLEFLPNTYSNRVLNQAEISVKYEGYIKKQKEEAIRLQKIEGVKIPDNIDYSKIVGLRREYIEKLNKFNPKTLGQALRIKGMTPAAVSLIHVYIKGLKRDD</sequence>
<dbReference type="FunFam" id="3.50.50.60:FF:000002">
    <property type="entry name" value="tRNA uridine 5-carboxymethylaminomethyl modification enzyme MnmG"/>
    <property type="match status" value="1"/>
</dbReference>
<dbReference type="PANTHER" id="PTHR11806:SF0">
    <property type="entry name" value="PROTEIN MTO1 HOMOLOG, MITOCHONDRIAL"/>
    <property type="match status" value="1"/>
</dbReference>
<evidence type="ECO:0000256" key="6">
    <source>
        <dbReference type="ARBA" id="ARBA00022694"/>
    </source>
</evidence>
<dbReference type="GO" id="GO:0050660">
    <property type="term" value="F:flavin adenine dinucleotide binding"/>
    <property type="evidence" value="ECO:0007669"/>
    <property type="project" value="UniProtKB-UniRule"/>
</dbReference>
<keyword evidence="5 11" id="KW-0285">Flavoprotein</keyword>
<evidence type="ECO:0000256" key="3">
    <source>
        <dbReference type="ARBA" id="ARBA00007653"/>
    </source>
</evidence>
<comment type="subunit">
    <text evidence="9 11">Homodimer. Heterotetramer of two MnmE and two MnmG subunits.</text>
</comment>
<gene>
    <name evidence="11" type="primary">mnmG</name>
    <name evidence="11" type="synonym">gidA</name>
    <name evidence="13" type="ORF">C0187_01580</name>
</gene>
<dbReference type="InterPro" id="IPR026904">
    <property type="entry name" value="MnmG_C"/>
</dbReference>
<feature type="domain" description="tRNA uridine 5-carboxymethylaminomethyl modification enzyme C-terminal subdomain" evidence="12">
    <location>
        <begin position="541"/>
        <end position="612"/>
    </location>
</feature>
<evidence type="ECO:0000256" key="2">
    <source>
        <dbReference type="ARBA" id="ARBA00003717"/>
    </source>
</evidence>
<dbReference type="PROSITE" id="PS01281">
    <property type="entry name" value="GIDA_2"/>
    <property type="match status" value="1"/>
</dbReference>
<dbReference type="NCBIfam" id="TIGR00136">
    <property type="entry name" value="mnmG_gidA"/>
    <property type="match status" value="1"/>
</dbReference>
<dbReference type="SMART" id="SM01228">
    <property type="entry name" value="GIDA_assoc_3"/>
    <property type="match status" value="1"/>
</dbReference>
<dbReference type="AlphaFoldDB" id="A0A2J6WPV4"/>
<keyword evidence="11" id="KW-0963">Cytoplasm</keyword>
<feature type="binding site" evidence="11">
    <location>
        <position position="370"/>
    </location>
    <ligand>
        <name>FAD</name>
        <dbReference type="ChEBI" id="CHEBI:57692"/>
    </ligand>
</feature>
<dbReference type="HAMAP" id="MF_00129">
    <property type="entry name" value="MnmG_GidA"/>
    <property type="match status" value="1"/>
</dbReference>
<protein>
    <recommendedName>
        <fullName evidence="4 11">tRNA uridine 5-carboxymethylaminomethyl modification enzyme MnmG</fullName>
    </recommendedName>
    <alternativeName>
        <fullName evidence="10 11">Glucose-inhibited division protein A</fullName>
    </alternativeName>
</protein>
<evidence type="ECO:0000256" key="7">
    <source>
        <dbReference type="ARBA" id="ARBA00022827"/>
    </source>
</evidence>
<organism evidence="13 14">
    <name type="scientific">Calditerrivibrio nitroreducens</name>
    <dbReference type="NCBI Taxonomy" id="477976"/>
    <lineage>
        <taxon>Bacteria</taxon>
        <taxon>Pseudomonadati</taxon>
        <taxon>Deferribacterota</taxon>
        <taxon>Deferribacteres</taxon>
        <taxon>Deferribacterales</taxon>
        <taxon>Calditerrivibrionaceae</taxon>
    </lineage>
</organism>
<dbReference type="Pfam" id="PF01134">
    <property type="entry name" value="GIDA"/>
    <property type="match status" value="1"/>
</dbReference>
<dbReference type="InterPro" id="IPR036188">
    <property type="entry name" value="FAD/NAD-bd_sf"/>
</dbReference>
<dbReference type="GO" id="GO:0030488">
    <property type="term" value="P:tRNA methylation"/>
    <property type="evidence" value="ECO:0007669"/>
    <property type="project" value="TreeGrafter"/>
</dbReference>
<evidence type="ECO:0000256" key="4">
    <source>
        <dbReference type="ARBA" id="ARBA00020461"/>
    </source>
</evidence>